<dbReference type="InterPro" id="IPR011025">
    <property type="entry name" value="GproteinA_insert"/>
</dbReference>
<dbReference type="GO" id="GO:0005834">
    <property type="term" value="C:heterotrimeric G-protein complex"/>
    <property type="evidence" value="ECO:0007669"/>
    <property type="project" value="TreeGrafter"/>
</dbReference>
<keyword evidence="2" id="KW-0519">Myristate</keyword>
<dbReference type="GO" id="GO:0031683">
    <property type="term" value="F:G-protein beta/gamma-subunit complex binding"/>
    <property type="evidence" value="ECO:0007669"/>
    <property type="project" value="InterPro"/>
</dbReference>
<keyword evidence="6 10" id="KW-0342">GTP-binding</keyword>
<dbReference type="AlphaFoldDB" id="A0AA38M0W1"/>
<feature type="binding site" evidence="10">
    <location>
        <begin position="168"/>
        <end position="172"/>
    </location>
    <ligand>
        <name>GTP</name>
        <dbReference type="ChEBI" id="CHEBI:37565"/>
    </ligand>
</feature>
<dbReference type="SMART" id="SM00275">
    <property type="entry name" value="G_alpha"/>
    <property type="match status" value="1"/>
</dbReference>
<dbReference type="GO" id="GO:0007188">
    <property type="term" value="P:adenylate cyclase-modulating G protein-coupled receptor signaling pathway"/>
    <property type="evidence" value="ECO:0007669"/>
    <property type="project" value="TreeGrafter"/>
</dbReference>
<evidence type="ECO:0000256" key="3">
    <source>
        <dbReference type="ARBA" id="ARBA00022723"/>
    </source>
</evidence>
<evidence type="ECO:0000256" key="2">
    <source>
        <dbReference type="ARBA" id="ARBA00022707"/>
    </source>
</evidence>
<feature type="binding site" evidence="10">
    <location>
        <begin position="3"/>
        <end position="8"/>
    </location>
    <ligand>
        <name>GTP</name>
        <dbReference type="ChEBI" id="CHEBI:37565"/>
    </ligand>
</feature>
<comment type="similarity">
    <text evidence="1">Belongs to the G-alpha family. G(i/o/t/z) subfamily.</text>
</comment>
<evidence type="ECO:0000256" key="4">
    <source>
        <dbReference type="ARBA" id="ARBA00022741"/>
    </source>
</evidence>
<feature type="binding site" evidence="10">
    <location>
        <position position="293"/>
    </location>
    <ligand>
        <name>GTP</name>
        <dbReference type="ChEBI" id="CHEBI:37565"/>
    </ligand>
</feature>
<reference evidence="12" key="1">
    <citation type="journal article" date="2023" name="G3 (Bethesda)">
        <title>Whole genome assemblies of Zophobas morio and Tenebrio molitor.</title>
        <authorList>
            <person name="Kaur S."/>
            <person name="Stinson S.A."/>
            <person name="diCenzo G.C."/>
        </authorList>
    </citation>
    <scope>NUCLEOTIDE SEQUENCE</scope>
    <source>
        <strain evidence="12">QUZm001</strain>
    </source>
</reference>
<dbReference type="FunFam" id="3.40.50.300:FF:003800">
    <property type="entry name" value="Guanine nucleotide-binding protein G(k) subunit alpha"/>
    <property type="match status" value="1"/>
</dbReference>
<dbReference type="Proteomes" id="UP001168821">
    <property type="component" value="Unassembled WGS sequence"/>
</dbReference>
<dbReference type="PANTHER" id="PTHR10218">
    <property type="entry name" value="GTP-BINDING PROTEIN ALPHA SUBUNIT"/>
    <property type="match status" value="1"/>
</dbReference>
<evidence type="ECO:0000313" key="13">
    <source>
        <dbReference type="Proteomes" id="UP001168821"/>
    </source>
</evidence>
<evidence type="ECO:0000256" key="10">
    <source>
        <dbReference type="PIRSR" id="PIRSR601019-1"/>
    </source>
</evidence>
<evidence type="ECO:0000256" key="7">
    <source>
        <dbReference type="ARBA" id="ARBA00023139"/>
    </source>
</evidence>
<proteinExistence type="inferred from homology"/>
<evidence type="ECO:0000256" key="11">
    <source>
        <dbReference type="PIRSR" id="PIRSR601019-2"/>
    </source>
</evidence>
<protein>
    <submittedName>
        <fullName evidence="12">Uncharacterized protein</fullName>
    </submittedName>
</protein>
<dbReference type="GO" id="GO:0003924">
    <property type="term" value="F:GTPase activity"/>
    <property type="evidence" value="ECO:0007669"/>
    <property type="project" value="InterPro"/>
</dbReference>
<accession>A0AA38M0W1</accession>
<dbReference type="Pfam" id="PF00503">
    <property type="entry name" value="G-alpha"/>
    <property type="match status" value="1"/>
</dbReference>
<dbReference type="InterPro" id="IPR027417">
    <property type="entry name" value="P-loop_NTPase"/>
</dbReference>
<keyword evidence="9" id="KW-0449">Lipoprotein</keyword>
<feature type="binding site" evidence="11">
    <location>
        <position position="142"/>
    </location>
    <ligand>
        <name>Mg(2+)</name>
        <dbReference type="ChEBI" id="CHEBI:18420"/>
    </ligand>
</feature>
<dbReference type="GO" id="GO:0001664">
    <property type="term" value="F:G protein-coupled receptor binding"/>
    <property type="evidence" value="ECO:0007669"/>
    <property type="project" value="TreeGrafter"/>
</dbReference>
<dbReference type="Gene3D" id="1.10.400.10">
    <property type="entry name" value="GI Alpha 1, domain 2-like"/>
    <property type="match status" value="1"/>
</dbReference>
<evidence type="ECO:0000256" key="1">
    <source>
        <dbReference type="ARBA" id="ARBA00006628"/>
    </source>
</evidence>
<dbReference type="PRINTS" id="PR00318">
    <property type="entry name" value="GPROTEINA"/>
</dbReference>
<gene>
    <name evidence="12" type="ORF">Zmor_004430</name>
</gene>
<dbReference type="GO" id="GO:0046872">
    <property type="term" value="F:metal ion binding"/>
    <property type="evidence" value="ECO:0007669"/>
    <property type="project" value="UniProtKB-KW"/>
</dbReference>
<feature type="non-terminal residue" evidence="12">
    <location>
        <position position="1"/>
    </location>
</feature>
<dbReference type="GO" id="GO:0005525">
    <property type="term" value="F:GTP binding"/>
    <property type="evidence" value="ECO:0007669"/>
    <property type="project" value="UniProtKB-KW"/>
</dbReference>
<keyword evidence="7" id="KW-0564">Palmitate</keyword>
<feature type="binding site" evidence="10">
    <location>
        <begin position="237"/>
        <end position="240"/>
    </location>
    <ligand>
        <name>GTP</name>
        <dbReference type="ChEBI" id="CHEBI:37565"/>
    </ligand>
</feature>
<dbReference type="InterPro" id="IPR001019">
    <property type="entry name" value="Gprotein_alpha_su"/>
</dbReference>
<dbReference type="GO" id="GO:0005737">
    <property type="term" value="C:cytoplasm"/>
    <property type="evidence" value="ECO:0007669"/>
    <property type="project" value="TreeGrafter"/>
</dbReference>
<dbReference type="CDD" id="cd00066">
    <property type="entry name" value="G-alpha"/>
    <property type="match status" value="1"/>
</dbReference>
<evidence type="ECO:0000256" key="9">
    <source>
        <dbReference type="ARBA" id="ARBA00023288"/>
    </source>
</evidence>
<dbReference type="Gene3D" id="3.40.50.300">
    <property type="entry name" value="P-loop containing nucleotide triphosphate hydrolases"/>
    <property type="match status" value="1"/>
</dbReference>
<comment type="caution">
    <text evidence="12">The sequence shown here is derived from an EMBL/GenBank/DDBJ whole genome shotgun (WGS) entry which is preliminary data.</text>
</comment>
<evidence type="ECO:0000256" key="6">
    <source>
        <dbReference type="ARBA" id="ARBA00023134"/>
    </source>
</evidence>
<dbReference type="PROSITE" id="PS51882">
    <property type="entry name" value="G_ALPHA"/>
    <property type="match status" value="1"/>
</dbReference>
<organism evidence="12 13">
    <name type="scientific">Zophobas morio</name>
    <dbReference type="NCBI Taxonomy" id="2755281"/>
    <lineage>
        <taxon>Eukaryota</taxon>
        <taxon>Metazoa</taxon>
        <taxon>Ecdysozoa</taxon>
        <taxon>Arthropoda</taxon>
        <taxon>Hexapoda</taxon>
        <taxon>Insecta</taxon>
        <taxon>Pterygota</taxon>
        <taxon>Neoptera</taxon>
        <taxon>Endopterygota</taxon>
        <taxon>Coleoptera</taxon>
        <taxon>Polyphaga</taxon>
        <taxon>Cucujiformia</taxon>
        <taxon>Tenebrionidae</taxon>
        <taxon>Zophobas</taxon>
    </lineage>
</organism>
<sequence>AGESGKSTILRQFKLVNKITFTQEEKKNFAINLRRNTVSSMQAILDAFGYVKNPPELNDELKECKDVVQKFSFEDEECEVPLFIQSAIEKLWNSLPVKALLERRSEFWCLDGVDYYFNNLCRFVDPNFEPEEEDCVLARIITTGIVTTGFSTPCALHRELQLKYTIIDVGGQRNERRKWIHCFDDVSVILYVVNLAGYQTVLYEDHSVNRLLESLDVFKDTLNNEIFSQTHIFLLLNKKDLFENLIRKKPLSNLFPEYEGGDDVQKALSYIENKYKSLLVKNPERMSTFVISARVKLDMKNSWYEIDSFIQDKYRHNFRDALKGREKLEKEKKRLKLTK</sequence>
<dbReference type="EMBL" id="JALNTZ010001787">
    <property type="protein sequence ID" value="KAJ3623593.1"/>
    <property type="molecule type" value="Genomic_DNA"/>
</dbReference>
<feature type="binding site" evidence="11">
    <location>
        <position position="7"/>
    </location>
    <ligand>
        <name>Mg(2+)</name>
        <dbReference type="ChEBI" id="CHEBI:18420"/>
    </ligand>
</feature>
<keyword evidence="8" id="KW-0807">Transducer</keyword>
<keyword evidence="4 10" id="KW-0547">Nucleotide-binding</keyword>
<evidence type="ECO:0000313" key="12">
    <source>
        <dbReference type="EMBL" id="KAJ3623593.1"/>
    </source>
</evidence>
<keyword evidence="3 11" id="KW-0479">Metal-binding</keyword>
<evidence type="ECO:0000256" key="5">
    <source>
        <dbReference type="ARBA" id="ARBA00022842"/>
    </source>
</evidence>
<keyword evidence="13" id="KW-1185">Reference proteome</keyword>
<dbReference type="SUPFAM" id="SSF47895">
    <property type="entry name" value="Transducin (alpha subunit), insertion domain"/>
    <property type="match status" value="1"/>
</dbReference>
<dbReference type="SUPFAM" id="SSF52540">
    <property type="entry name" value="P-loop containing nucleoside triphosphate hydrolases"/>
    <property type="match status" value="1"/>
</dbReference>
<keyword evidence="5 11" id="KW-0460">Magnesium</keyword>
<evidence type="ECO:0000256" key="8">
    <source>
        <dbReference type="ARBA" id="ARBA00023224"/>
    </source>
</evidence>
<name>A0AA38M0W1_9CUCU</name>
<dbReference type="PANTHER" id="PTHR10218:SF193">
    <property type="entry name" value="GUANINE NUCLEOTIDE-BINDING PROTEIN ALPHA-8 SUBUNIT"/>
    <property type="match status" value="1"/>
</dbReference>